<dbReference type="SUPFAM" id="SSF55821">
    <property type="entry name" value="YrdC/RibB"/>
    <property type="match status" value="1"/>
</dbReference>
<evidence type="ECO:0000256" key="3">
    <source>
        <dbReference type="ARBA" id="ARBA00011738"/>
    </source>
</evidence>
<evidence type="ECO:0000256" key="13">
    <source>
        <dbReference type="SAM" id="Coils"/>
    </source>
</evidence>
<feature type="coiled-coil region" evidence="13">
    <location>
        <begin position="265"/>
        <end position="292"/>
    </location>
</feature>
<evidence type="ECO:0000256" key="9">
    <source>
        <dbReference type="ARBA" id="ARBA00023206"/>
    </source>
</evidence>
<comment type="pathway">
    <text evidence="2">Cofactor biosynthesis; riboflavin biosynthesis; 2-hydroxy-3-oxobutyl phosphate from D-ribulose 5-phosphate: step 1/1.</text>
</comment>
<dbReference type="UniPathway" id="UPA00275"/>
<dbReference type="STRING" id="763406.A0A1E3NUI9"/>
<evidence type="ECO:0000256" key="12">
    <source>
        <dbReference type="ARBA" id="ARBA00060730"/>
    </source>
</evidence>
<dbReference type="Pfam" id="PF00926">
    <property type="entry name" value="DHBP_synthase"/>
    <property type="match status" value="1"/>
</dbReference>
<evidence type="ECO:0000256" key="5">
    <source>
        <dbReference type="ARBA" id="ARBA00018836"/>
    </source>
</evidence>
<evidence type="ECO:0000256" key="8">
    <source>
        <dbReference type="ARBA" id="ARBA00022842"/>
    </source>
</evidence>
<evidence type="ECO:0000313" key="15">
    <source>
        <dbReference type="EMBL" id="ODQ49243.1"/>
    </source>
</evidence>
<dbReference type="Pfam" id="PF03357">
    <property type="entry name" value="Snf7"/>
    <property type="match status" value="1"/>
</dbReference>
<protein>
    <recommendedName>
        <fullName evidence="5">3,4-dihydroxy-2-butanone 4-phosphate synthase</fullName>
        <ecNumber evidence="4">4.1.99.12</ecNumber>
    </recommendedName>
</protein>
<gene>
    <name evidence="15" type="ORF">PICMEDRAFT_57312</name>
</gene>
<evidence type="ECO:0000313" key="16">
    <source>
        <dbReference type="Proteomes" id="UP000094455"/>
    </source>
</evidence>
<feature type="region of interest" description="Disordered" evidence="14">
    <location>
        <begin position="383"/>
        <end position="433"/>
    </location>
</feature>
<keyword evidence="13" id="KW-0175">Coiled coil</keyword>
<comment type="subunit">
    <text evidence="3">Homodimer.</text>
</comment>
<name>A0A1E3NUI9_9ASCO</name>
<evidence type="ECO:0000256" key="7">
    <source>
        <dbReference type="ARBA" id="ARBA00022723"/>
    </source>
</evidence>
<keyword evidence="16" id="KW-1185">Reference proteome</keyword>
<dbReference type="Gene3D" id="6.10.250.1710">
    <property type="match status" value="1"/>
</dbReference>
<dbReference type="AlphaFoldDB" id="A0A1E3NUI9"/>
<dbReference type="GO" id="GO:0008686">
    <property type="term" value="F:3,4-dihydroxy-2-butanone-4-phosphate synthase activity"/>
    <property type="evidence" value="ECO:0007669"/>
    <property type="project" value="UniProtKB-EC"/>
</dbReference>
<dbReference type="PANTHER" id="PTHR21327">
    <property type="entry name" value="GTP CYCLOHYDROLASE II-RELATED"/>
    <property type="match status" value="1"/>
</dbReference>
<dbReference type="InterPro" id="IPR017945">
    <property type="entry name" value="DHBP_synth_RibB-like_a/b_dom"/>
</dbReference>
<comment type="cofactor">
    <cofactor evidence="1">
        <name>Mg(2+)</name>
        <dbReference type="ChEBI" id="CHEBI:18420"/>
    </cofactor>
</comment>
<keyword evidence="8" id="KW-0460">Magnesium</keyword>
<dbReference type="EMBL" id="KV454001">
    <property type="protein sequence ID" value="ODQ49243.1"/>
    <property type="molecule type" value="Genomic_DNA"/>
</dbReference>
<evidence type="ECO:0000256" key="14">
    <source>
        <dbReference type="SAM" id="MobiDB-lite"/>
    </source>
</evidence>
<sequence>MSSAEEVKFTSIPDALEAFKNGEFLIVMDDEDRENEGDLIIAAEKVDTAKMAFLVKHSSGYVCVPLSTERADELELPLMIPEESMTDRHGTAYTVTVDYEDGTTTGISAHDRALTTRKLAEKSTKSTDLLRPGHICPLRAKPKLLRERTGHTEAAVHLCVLTQQQPAAAICELVREEDGLMMRLSDCWKFSKKFDVKIITIKHLIDATMNRLFGTKSKVPKATLDDAMGNIDNRVSSLDVKITKVNSELATYQQKLSKMREGPGKSAIKQRAIKLLRQRKQLETQRDQLMSQSWNISQAQMTTENLKNTMITVDAMRQTNKELRKTYGKINIDKLEDMQDEMLDLIDQSNELQASLGRSYDVPDDISESELDAELEALGDELDINEEMGGEQLPSYLTDNGDSEYKLPSFVEDEAPKSEEPESKMPAQLSNAG</sequence>
<accession>A0A1E3NUI9</accession>
<dbReference type="NCBIfam" id="TIGR00506">
    <property type="entry name" value="ribB"/>
    <property type="match status" value="1"/>
</dbReference>
<comment type="similarity">
    <text evidence="12">Belongs to the DHBP synthase family.</text>
</comment>
<dbReference type="GO" id="GO:0007034">
    <property type="term" value="P:vacuolar transport"/>
    <property type="evidence" value="ECO:0007669"/>
    <property type="project" value="InterPro"/>
</dbReference>
<dbReference type="Gene3D" id="3.90.870.10">
    <property type="entry name" value="DHBP synthase"/>
    <property type="match status" value="1"/>
</dbReference>
<keyword evidence="10" id="KW-0464">Manganese</keyword>
<evidence type="ECO:0000256" key="2">
    <source>
        <dbReference type="ARBA" id="ARBA00004904"/>
    </source>
</evidence>
<keyword evidence="9" id="KW-0318">Glutathionylation</keyword>
<keyword evidence="7" id="KW-0479">Metal-binding</keyword>
<dbReference type="OrthoDB" id="60371at2759"/>
<evidence type="ECO:0000256" key="10">
    <source>
        <dbReference type="ARBA" id="ARBA00023211"/>
    </source>
</evidence>
<dbReference type="PANTHER" id="PTHR21327:SF18">
    <property type="entry name" value="3,4-DIHYDROXY-2-BUTANONE 4-PHOSPHATE SYNTHASE"/>
    <property type="match status" value="1"/>
</dbReference>
<keyword evidence="6" id="KW-0686">Riboflavin biosynthesis</keyword>
<dbReference type="RefSeq" id="XP_019020356.1">
    <property type="nucleotide sequence ID" value="XM_019163230.1"/>
</dbReference>
<evidence type="ECO:0000256" key="1">
    <source>
        <dbReference type="ARBA" id="ARBA00001946"/>
    </source>
</evidence>
<dbReference type="GO" id="GO:0046872">
    <property type="term" value="F:metal ion binding"/>
    <property type="evidence" value="ECO:0007669"/>
    <property type="project" value="UniProtKB-KW"/>
</dbReference>
<dbReference type="GO" id="GO:0009231">
    <property type="term" value="P:riboflavin biosynthetic process"/>
    <property type="evidence" value="ECO:0007669"/>
    <property type="project" value="UniProtKB-UniPathway"/>
</dbReference>
<dbReference type="FunFam" id="3.90.870.10:FF:000002">
    <property type="entry name" value="3,4-dihydroxy-2-butanone 4-phosphate synthase"/>
    <property type="match status" value="1"/>
</dbReference>
<dbReference type="Proteomes" id="UP000094455">
    <property type="component" value="Unassembled WGS sequence"/>
</dbReference>
<dbReference type="GO" id="GO:0005829">
    <property type="term" value="C:cytosol"/>
    <property type="evidence" value="ECO:0007669"/>
    <property type="project" value="TreeGrafter"/>
</dbReference>
<dbReference type="InterPro" id="IPR000422">
    <property type="entry name" value="DHBP_synthase_RibB"/>
</dbReference>
<evidence type="ECO:0000256" key="6">
    <source>
        <dbReference type="ARBA" id="ARBA00022619"/>
    </source>
</evidence>
<reference evidence="15 16" key="1">
    <citation type="journal article" date="2016" name="Proc. Natl. Acad. Sci. U.S.A.">
        <title>Comparative genomics of biotechnologically important yeasts.</title>
        <authorList>
            <person name="Riley R."/>
            <person name="Haridas S."/>
            <person name="Wolfe K.H."/>
            <person name="Lopes M.R."/>
            <person name="Hittinger C.T."/>
            <person name="Goeker M."/>
            <person name="Salamov A.A."/>
            <person name="Wisecaver J.H."/>
            <person name="Long T.M."/>
            <person name="Calvey C.H."/>
            <person name="Aerts A.L."/>
            <person name="Barry K.W."/>
            <person name="Choi C."/>
            <person name="Clum A."/>
            <person name="Coughlan A.Y."/>
            <person name="Deshpande S."/>
            <person name="Douglass A.P."/>
            <person name="Hanson S.J."/>
            <person name="Klenk H.-P."/>
            <person name="LaButti K.M."/>
            <person name="Lapidus A."/>
            <person name="Lindquist E.A."/>
            <person name="Lipzen A.M."/>
            <person name="Meier-Kolthoff J.P."/>
            <person name="Ohm R.A."/>
            <person name="Otillar R.P."/>
            <person name="Pangilinan J.L."/>
            <person name="Peng Y."/>
            <person name="Rokas A."/>
            <person name="Rosa C.A."/>
            <person name="Scheuner C."/>
            <person name="Sibirny A.A."/>
            <person name="Slot J.C."/>
            <person name="Stielow J.B."/>
            <person name="Sun H."/>
            <person name="Kurtzman C.P."/>
            <person name="Blackwell M."/>
            <person name="Grigoriev I.V."/>
            <person name="Jeffries T.W."/>
        </authorList>
    </citation>
    <scope>NUCLEOTIDE SEQUENCE [LARGE SCALE GENOMIC DNA]</scope>
    <source>
        <strain evidence="15 16">NRRL Y-2026</strain>
    </source>
</reference>
<dbReference type="EC" id="4.1.99.12" evidence="4"/>
<evidence type="ECO:0000256" key="4">
    <source>
        <dbReference type="ARBA" id="ARBA00012153"/>
    </source>
</evidence>
<proteinExistence type="inferred from homology"/>
<organism evidence="15 16">
    <name type="scientific">Pichia membranifaciens NRRL Y-2026</name>
    <dbReference type="NCBI Taxonomy" id="763406"/>
    <lineage>
        <taxon>Eukaryota</taxon>
        <taxon>Fungi</taxon>
        <taxon>Dikarya</taxon>
        <taxon>Ascomycota</taxon>
        <taxon>Saccharomycotina</taxon>
        <taxon>Pichiomycetes</taxon>
        <taxon>Pichiales</taxon>
        <taxon>Pichiaceae</taxon>
        <taxon>Pichia</taxon>
    </lineage>
</organism>
<dbReference type="InterPro" id="IPR005024">
    <property type="entry name" value="Snf7_fam"/>
</dbReference>
<feature type="compositionally biased region" description="Basic and acidic residues" evidence="14">
    <location>
        <begin position="414"/>
        <end position="423"/>
    </location>
</feature>
<dbReference type="GO" id="GO:0005758">
    <property type="term" value="C:mitochondrial intermembrane space"/>
    <property type="evidence" value="ECO:0007669"/>
    <property type="project" value="TreeGrafter"/>
</dbReference>
<keyword evidence="11" id="KW-0456">Lyase</keyword>
<evidence type="ECO:0000256" key="11">
    <source>
        <dbReference type="ARBA" id="ARBA00023239"/>
    </source>
</evidence>
<dbReference type="GeneID" id="30179917"/>